<accession>A0A166FW01</accession>
<dbReference type="InterPro" id="IPR027417">
    <property type="entry name" value="P-loop_NTPase"/>
</dbReference>
<sequence length="193" mass="21070">MAYVLINGHPGVGKVTVAYHLAGRLGSEVKVLNNHLLIDTAAALYERTDPGYQPLRKALRETIFASLESYPPPATIIFTEWQSSDSEGTSTARSYLSAVLLRSRTTPIQFFSVILTCGEEENVRRLTSGTRGAGNTKLTDVGVLKTIRAYAEPHQFGVEEGVTLEIEVDVTEKSAEEVATVIFEAMRAPVRSV</sequence>
<protein>
    <recommendedName>
        <fullName evidence="2">P-loop containing nucleoside triphosphate hydrolase protein</fullName>
    </recommendedName>
</protein>
<reference evidence="1" key="1">
    <citation type="journal article" date="2016" name="Mol. Biol. Evol.">
        <title>Comparative Genomics of Early-Diverging Mushroom-Forming Fungi Provides Insights into the Origins of Lignocellulose Decay Capabilities.</title>
        <authorList>
            <person name="Nagy L.G."/>
            <person name="Riley R."/>
            <person name="Tritt A."/>
            <person name="Adam C."/>
            <person name="Daum C."/>
            <person name="Floudas D."/>
            <person name="Sun H."/>
            <person name="Yadav J.S."/>
            <person name="Pangilinan J."/>
            <person name="Larsson K.H."/>
            <person name="Matsuura K."/>
            <person name="Barry K."/>
            <person name="Labutti K."/>
            <person name="Kuo R."/>
            <person name="Ohm R.A."/>
            <person name="Bhattacharya S.S."/>
            <person name="Shirouzu T."/>
            <person name="Yoshinaga Y."/>
            <person name="Martin F.M."/>
            <person name="Grigoriev I.V."/>
            <person name="Hibbett D.S."/>
        </authorList>
    </citation>
    <scope>NUCLEOTIDE SEQUENCE [LARGE SCALE GENOMIC DNA]</scope>
    <source>
        <strain evidence="1">CBS 109695</strain>
    </source>
</reference>
<evidence type="ECO:0000313" key="1">
    <source>
        <dbReference type="EMBL" id="KZP17223.1"/>
    </source>
</evidence>
<proteinExistence type="predicted"/>
<organism evidence="1">
    <name type="scientific">Athelia psychrophila</name>
    <dbReference type="NCBI Taxonomy" id="1759441"/>
    <lineage>
        <taxon>Eukaryota</taxon>
        <taxon>Fungi</taxon>
        <taxon>Dikarya</taxon>
        <taxon>Basidiomycota</taxon>
        <taxon>Agaricomycotina</taxon>
        <taxon>Agaricomycetes</taxon>
        <taxon>Agaricomycetidae</taxon>
        <taxon>Atheliales</taxon>
        <taxon>Atheliaceae</taxon>
        <taxon>Athelia</taxon>
    </lineage>
</organism>
<dbReference type="OrthoDB" id="5426988at2759"/>
<name>A0A166FW01_9AGAM</name>
<dbReference type="Gene3D" id="3.40.50.300">
    <property type="entry name" value="P-loop containing nucleotide triphosphate hydrolases"/>
    <property type="match status" value="1"/>
</dbReference>
<dbReference type="STRING" id="436010.A0A166FW01"/>
<dbReference type="AlphaFoldDB" id="A0A166FW01"/>
<gene>
    <name evidence="1" type="ORF">FIBSPDRAFT_865204</name>
</gene>
<dbReference type="EMBL" id="KV417585">
    <property type="protein sequence ID" value="KZP17223.1"/>
    <property type="molecule type" value="Genomic_DNA"/>
</dbReference>
<dbReference type="SUPFAM" id="SSF52540">
    <property type="entry name" value="P-loop containing nucleoside triphosphate hydrolases"/>
    <property type="match status" value="1"/>
</dbReference>
<evidence type="ECO:0008006" key="2">
    <source>
        <dbReference type="Google" id="ProtNLM"/>
    </source>
</evidence>